<comment type="function">
    <text evidence="10">Required for cell division and gliding motility.</text>
</comment>
<evidence type="ECO:0000256" key="2">
    <source>
        <dbReference type="ARBA" id="ARBA00007379"/>
    </source>
</evidence>
<dbReference type="Proteomes" id="UP000239997">
    <property type="component" value="Unassembled WGS sequence"/>
</dbReference>
<protein>
    <recommendedName>
        <fullName evidence="3 10">Cell division protein FtsX</fullName>
    </recommendedName>
</protein>
<keyword evidence="9 10" id="KW-0131">Cell cycle</keyword>
<dbReference type="OrthoDB" id="9813411at2"/>
<reference evidence="15 17" key="2">
    <citation type="submission" date="2018-03" db="EMBL/GenBank/DDBJ databases">
        <title>Genomic Encyclopedia of Archaeal and Bacterial Type Strains, Phase II (KMG-II): from individual species to whole genera.</title>
        <authorList>
            <person name="Goeker M."/>
        </authorList>
    </citation>
    <scope>NUCLEOTIDE SEQUENCE [LARGE SCALE GENOMIC DNA]</scope>
    <source>
        <strain evidence="15 17">DSM 22727</strain>
    </source>
</reference>
<dbReference type="EMBL" id="JPJI01000032">
    <property type="protein sequence ID" value="KEZ92625.1"/>
    <property type="molecule type" value="Genomic_DNA"/>
</dbReference>
<evidence type="ECO:0000256" key="1">
    <source>
        <dbReference type="ARBA" id="ARBA00004651"/>
    </source>
</evidence>
<dbReference type="Pfam" id="PF02687">
    <property type="entry name" value="FtsX"/>
    <property type="match status" value="1"/>
</dbReference>
<dbReference type="AlphaFoldDB" id="A0A084JUJ1"/>
<evidence type="ECO:0000259" key="13">
    <source>
        <dbReference type="Pfam" id="PF18075"/>
    </source>
</evidence>
<dbReference type="InterPro" id="IPR003838">
    <property type="entry name" value="ABC3_permease_C"/>
</dbReference>
<dbReference type="InterPro" id="IPR040690">
    <property type="entry name" value="FtsX_ECD"/>
</dbReference>
<organism evidence="14 16">
    <name type="scientific">Nonlabens ulvanivorans</name>
    <name type="common">Persicivirga ulvanivorans</name>
    <dbReference type="NCBI Taxonomy" id="906888"/>
    <lineage>
        <taxon>Bacteria</taxon>
        <taxon>Pseudomonadati</taxon>
        <taxon>Bacteroidota</taxon>
        <taxon>Flavobacteriia</taxon>
        <taxon>Flavobacteriales</taxon>
        <taxon>Flavobacteriaceae</taxon>
        <taxon>Nonlabens</taxon>
    </lineage>
</organism>
<evidence type="ECO:0000313" key="17">
    <source>
        <dbReference type="Proteomes" id="UP000239997"/>
    </source>
</evidence>
<keyword evidence="10" id="KW-0997">Cell inner membrane</keyword>
<dbReference type="Pfam" id="PF18075">
    <property type="entry name" value="FtsX_ECD"/>
    <property type="match status" value="1"/>
</dbReference>
<accession>A0A084JUJ1</accession>
<gene>
    <name evidence="14" type="ORF">IL45_10790</name>
    <name evidence="15" type="ORF">LY02_00683</name>
</gene>
<evidence type="ECO:0000256" key="11">
    <source>
        <dbReference type="SAM" id="Phobius"/>
    </source>
</evidence>
<evidence type="ECO:0000256" key="6">
    <source>
        <dbReference type="ARBA" id="ARBA00022692"/>
    </source>
</evidence>
<evidence type="ECO:0000256" key="5">
    <source>
        <dbReference type="ARBA" id="ARBA00022618"/>
    </source>
</evidence>
<dbReference type="Gene3D" id="3.30.70.3040">
    <property type="match status" value="1"/>
</dbReference>
<dbReference type="PIRSF" id="PIRSF003097">
    <property type="entry name" value="FtsX"/>
    <property type="match status" value="1"/>
</dbReference>
<evidence type="ECO:0000256" key="9">
    <source>
        <dbReference type="ARBA" id="ARBA00023306"/>
    </source>
</evidence>
<proteinExistence type="inferred from homology"/>
<keyword evidence="7 11" id="KW-1133">Transmembrane helix</keyword>
<comment type="caution">
    <text evidence="14">The sequence shown here is derived from an EMBL/GenBank/DDBJ whole genome shotgun (WGS) entry which is preliminary data.</text>
</comment>
<evidence type="ECO:0000313" key="15">
    <source>
        <dbReference type="EMBL" id="PRX15466.1"/>
    </source>
</evidence>
<keyword evidence="4 10" id="KW-1003">Cell membrane</keyword>
<evidence type="ECO:0000256" key="7">
    <source>
        <dbReference type="ARBA" id="ARBA00022989"/>
    </source>
</evidence>
<feature type="transmembrane region" description="Helical" evidence="11">
    <location>
        <begin position="163"/>
        <end position="182"/>
    </location>
</feature>
<reference evidence="14 16" key="1">
    <citation type="submission" date="2014-07" db="EMBL/GenBank/DDBJ databases">
        <title>Draft genome sequence of Nonlabens ulvanivorans, an ulvan degrading bacterium.</title>
        <authorList>
            <person name="Kopel M."/>
            <person name="Helbert W."/>
            <person name="Henrissat B."/>
            <person name="Doniger T."/>
            <person name="Banin E."/>
        </authorList>
    </citation>
    <scope>NUCLEOTIDE SEQUENCE [LARGE SCALE GENOMIC DNA]</scope>
    <source>
        <strain evidence="14 16">PLR</strain>
    </source>
</reference>
<evidence type="ECO:0000259" key="12">
    <source>
        <dbReference type="Pfam" id="PF02687"/>
    </source>
</evidence>
<comment type="similarity">
    <text evidence="2 10">Belongs to the ABC-4 integral membrane protein family. FtsX subfamily.</text>
</comment>
<evidence type="ECO:0000256" key="3">
    <source>
        <dbReference type="ARBA" id="ARBA00021907"/>
    </source>
</evidence>
<feature type="transmembrane region" description="Helical" evidence="11">
    <location>
        <begin position="221"/>
        <end position="240"/>
    </location>
</feature>
<keyword evidence="6 11" id="KW-0812">Transmembrane</keyword>
<feature type="domain" description="ABC3 transporter permease C-terminal" evidence="12">
    <location>
        <begin position="169"/>
        <end position="284"/>
    </location>
</feature>
<dbReference type="EMBL" id="PVNA01000001">
    <property type="protein sequence ID" value="PRX15466.1"/>
    <property type="molecule type" value="Genomic_DNA"/>
</dbReference>
<dbReference type="GO" id="GO:0051301">
    <property type="term" value="P:cell division"/>
    <property type="evidence" value="ECO:0007669"/>
    <property type="project" value="UniProtKB-KW"/>
</dbReference>
<evidence type="ECO:0000313" key="14">
    <source>
        <dbReference type="EMBL" id="KEZ92625.1"/>
    </source>
</evidence>
<evidence type="ECO:0000313" key="16">
    <source>
        <dbReference type="Proteomes" id="UP000028531"/>
    </source>
</evidence>
<evidence type="ECO:0000256" key="8">
    <source>
        <dbReference type="ARBA" id="ARBA00023136"/>
    </source>
</evidence>
<feature type="transmembrane region" description="Helical" evidence="11">
    <location>
        <begin position="255"/>
        <end position="278"/>
    </location>
</feature>
<dbReference type="GO" id="GO:0005886">
    <property type="term" value="C:plasma membrane"/>
    <property type="evidence" value="ECO:0007669"/>
    <property type="project" value="UniProtKB-SubCell"/>
</dbReference>
<comment type="subcellular location">
    <subcellularLocation>
        <location evidence="10">Cell inner membrane</location>
    </subcellularLocation>
    <subcellularLocation>
        <location evidence="1">Cell membrane</location>
        <topology evidence="1">Multi-pass membrane protein</topology>
    </subcellularLocation>
</comment>
<keyword evidence="5 10" id="KW-0132">Cell division</keyword>
<dbReference type="PANTHER" id="PTHR47755:SF1">
    <property type="entry name" value="CELL DIVISION PROTEIN FTSX"/>
    <property type="match status" value="1"/>
</dbReference>
<evidence type="ECO:0000256" key="4">
    <source>
        <dbReference type="ARBA" id="ARBA00022475"/>
    </source>
</evidence>
<name>A0A084JUJ1_NONUL</name>
<feature type="domain" description="FtsX extracellular" evidence="13">
    <location>
        <begin position="51"/>
        <end position="146"/>
    </location>
</feature>
<sequence length="292" mass="33410">MASHERYQKRRLFSSYFWVVISVFLVLFLLGIMGFFLLNSQQIADHFREQVPMSIYFKDTAKEVEMRQLEKTLQMADYTKSAIYVPAEEGAKKLVEDLGEDFIANLDGFNPLPNSIDVRLNANFVTDGEIEQIAQDLAAKDYVQEVQYDKPLVSLLNENVKRITFWMLVIAGIFVLISFLLINSSIRLSVYAKRFTIKTMQMVGATKGFIRKPFIWTSVKLGLIGAILALIALAGVVYWMNGLIPELEILKNYEMLAILFVGVLVFGVLISLLSTFFATTRYLNLRTDELYY</sequence>
<keyword evidence="17" id="KW-1185">Reference proteome</keyword>
<dbReference type="Proteomes" id="UP000028531">
    <property type="component" value="Unassembled WGS sequence"/>
</dbReference>
<dbReference type="InterPro" id="IPR004513">
    <property type="entry name" value="FtsX"/>
</dbReference>
<evidence type="ECO:0000256" key="10">
    <source>
        <dbReference type="PIRNR" id="PIRNR003097"/>
    </source>
</evidence>
<keyword evidence="8 10" id="KW-0472">Membrane</keyword>
<dbReference type="RefSeq" id="WP_036583668.1">
    <property type="nucleotide sequence ID" value="NZ_JPJI01000032.1"/>
</dbReference>
<feature type="transmembrane region" description="Helical" evidence="11">
    <location>
        <begin position="12"/>
        <end position="38"/>
    </location>
</feature>
<dbReference type="PANTHER" id="PTHR47755">
    <property type="entry name" value="CELL DIVISION PROTEIN FTSX"/>
    <property type="match status" value="1"/>
</dbReference>